<feature type="signal peptide" evidence="3">
    <location>
        <begin position="1"/>
        <end position="15"/>
    </location>
</feature>
<evidence type="ECO:0000256" key="2">
    <source>
        <dbReference type="ARBA" id="ARBA00023008"/>
    </source>
</evidence>
<reference evidence="6" key="1">
    <citation type="journal article" date="2023" name="Mol. Phylogenet. Evol.">
        <title>Genome-scale phylogeny and comparative genomics of the fungal order Sordariales.</title>
        <authorList>
            <person name="Hensen N."/>
            <person name="Bonometti L."/>
            <person name="Westerberg I."/>
            <person name="Brannstrom I.O."/>
            <person name="Guillou S."/>
            <person name="Cros-Aarteil S."/>
            <person name="Calhoun S."/>
            <person name="Haridas S."/>
            <person name="Kuo A."/>
            <person name="Mondo S."/>
            <person name="Pangilinan J."/>
            <person name="Riley R."/>
            <person name="LaButti K."/>
            <person name="Andreopoulos B."/>
            <person name="Lipzen A."/>
            <person name="Chen C."/>
            <person name="Yan M."/>
            <person name="Daum C."/>
            <person name="Ng V."/>
            <person name="Clum A."/>
            <person name="Steindorff A."/>
            <person name="Ohm R.A."/>
            <person name="Martin F."/>
            <person name="Silar P."/>
            <person name="Natvig D.O."/>
            <person name="Lalanne C."/>
            <person name="Gautier V."/>
            <person name="Ament-Velasquez S.L."/>
            <person name="Kruys A."/>
            <person name="Hutchinson M.I."/>
            <person name="Powell A.J."/>
            <person name="Barry K."/>
            <person name="Miller A.N."/>
            <person name="Grigoriev I.V."/>
            <person name="Debuchy R."/>
            <person name="Gladieux P."/>
            <person name="Hiltunen Thoren M."/>
            <person name="Johannesson H."/>
        </authorList>
    </citation>
    <scope>NUCLEOTIDE SEQUENCE</scope>
    <source>
        <strain evidence="6">PSN293</strain>
    </source>
</reference>
<proteinExistence type="predicted"/>
<sequence>MKFLHLVTLTTAALALPSDTRSVTRPQAKTCTSPKVRKNWAKATSAEKRSYINAVLCLTTKPSRLRVATHTTLYDDFGYVHSQLTNPQRIHGEPVFLPWHRYFVQVYEDALHSCGYTGSAMYWDWVSEWAAPSKSAVWDPVLGFGGNGSDSADGNGPSKLRVVNGPFRNLRPTYWNGAVDPHWLSRDWSPGHPEDGQPEMIGNGYGPGIMDEVNSWTVYERFHPALESSPHGAVHAGVGGGRGDMGPTSSPNDPIFFLHHTMVDKVWWQWQQRDPQNRTFAYKGVRNDGQNATLADVMPMLGLAADGVVRDYMDTKGGALCYVYQ</sequence>
<evidence type="ECO:0000259" key="4">
    <source>
        <dbReference type="PROSITE" id="PS00497"/>
    </source>
</evidence>
<dbReference type="InterPro" id="IPR002227">
    <property type="entry name" value="Tyrosinase_Cu-bd"/>
</dbReference>
<dbReference type="Gene3D" id="1.10.1280.10">
    <property type="entry name" value="Di-copper center containing domain from catechol oxidase"/>
    <property type="match status" value="1"/>
</dbReference>
<name>A0AAN7B4P0_9PEZI</name>
<organism evidence="6 7">
    <name type="scientific">Rhypophila decipiens</name>
    <dbReference type="NCBI Taxonomy" id="261697"/>
    <lineage>
        <taxon>Eukaryota</taxon>
        <taxon>Fungi</taxon>
        <taxon>Dikarya</taxon>
        <taxon>Ascomycota</taxon>
        <taxon>Pezizomycotina</taxon>
        <taxon>Sordariomycetes</taxon>
        <taxon>Sordariomycetidae</taxon>
        <taxon>Sordariales</taxon>
        <taxon>Naviculisporaceae</taxon>
        <taxon>Rhypophila</taxon>
    </lineage>
</organism>
<dbReference type="GO" id="GO:0046872">
    <property type="term" value="F:metal ion binding"/>
    <property type="evidence" value="ECO:0007669"/>
    <property type="project" value="UniProtKB-KW"/>
</dbReference>
<keyword evidence="3" id="KW-0732">Signal</keyword>
<feature type="domain" description="Tyrosinase copper-binding" evidence="5">
    <location>
        <begin position="253"/>
        <end position="264"/>
    </location>
</feature>
<dbReference type="InterPro" id="IPR008922">
    <property type="entry name" value="Di-copper_centre_dom_sf"/>
</dbReference>
<keyword evidence="7" id="KW-1185">Reference proteome</keyword>
<keyword evidence="1" id="KW-0479">Metal-binding</keyword>
<evidence type="ECO:0000313" key="7">
    <source>
        <dbReference type="Proteomes" id="UP001301769"/>
    </source>
</evidence>
<dbReference type="SUPFAM" id="SSF48056">
    <property type="entry name" value="Di-copper centre-containing domain"/>
    <property type="match status" value="1"/>
</dbReference>
<keyword evidence="2" id="KW-0186">Copper</keyword>
<feature type="chain" id="PRO_5043020483" description="Tyrosinase copper-binding domain-containing protein" evidence="3">
    <location>
        <begin position="16"/>
        <end position="325"/>
    </location>
</feature>
<evidence type="ECO:0000259" key="5">
    <source>
        <dbReference type="PROSITE" id="PS00498"/>
    </source>
</evidence>
<dbReference type="GO" id="GO:0016491">
    <property type="term" value="F:oxidoreductase activity"/>
    <property type="evidence" value="ECO:0007669"/>
    <property type="project" value="InterPro"/>
</dbReference>
<comment type="caution">
    <text evidence="6">The sequence shown here is derived from an EMBL/GenBank/DDBJ whole genome shotgun (WGS) entry which is preliminary data.</text>
</comment>
<feature type="domain" description="Tyrosinase copper-binding" evidence="4">
    <location>
        <begin position="91"/>
        <end position="108"/>
    </location>
</feature>
<dbReference type="PANTHER" id="PTHR11474">
    <property type="entry name" value="TYROSINASE FAMILY MEMBER"/>
    <property type="match status" value="1"/>
</dbReference>
<dbReference type="PRINTS" id="PR00092">
    <property type="entry name" value="TYROSINASE"/>
</dbReference>
<dbReference type="PROSITE" id="PS00498">
    <property type="entry name" value="TYROSINASE_2"/>
    <property type="match status" value="1"/>
</dbReference>
<evidence type="ECO:0000313" key="6">
    <source>
        <dbReference type="EMBL" id="KAK4208060.1"/>
    </source>
</evidence>
<dbReference type="PROSITE" id="PS00497">
    <property type="entry name" value="TYROSINASE_1"/>
    <property type="match status" value="1"/>
</dbReference>
<accession>A0AAN7B4P0</accession>
<gene>
    <name evidence="6" type="ORF">QBC37DRAFT_379455</name>
</gene>
<dbReference type="Pfam" id="PF00264">
    <property type="entry name" value="Tyrosinase"/>
    <property type="match status" value="1"/>
</dbReference>
<protein>
    <recommendedName>
        <fullName evidence="4 5">Tyrosinase copper-binding domain-containing protein</fullName>
    </recommendedName>
</protein>
<reference evidence="6" key="2">
    <citation type="submission" date="2023-05" db="EMBL/GenBank/DDBJ databases">
        <authorList>
            <consortium name="Lawrence Berkeley National Laboratory"/>
            <person name="Steindorff A."/>
            <person name="Hensen N."/>
            <person name="Bonometti L."/>
            <person name="Westerberg I."/>
            <person name="Brannstrom I.O."/>
            <person name="Guillou S."/>
            <person name="Cros-Aarteil S."/>
            <person name="Calhoun S."/>
            <person name="Haridas S."/>
            <person name="Kuo A."/>
            <person name="Mondo S."/>
            <person name="Pangilinan J."/>
            <person name="Riley R."/>
            <person name="Labutti K."/>
            <person name="Andreopoulos B."/>
            <person name="Lipzen A."/>
            <person name="Chen C."/>
            <person name="Yanf M."/>
            <person name="Daum C."/>
            <person name="Ng V."/>
            <person name="Clum A."/>
            <person name="Ohm R."/>
            <person name="Martin F."/>
            <person name="Silar P."/>
            <person name="Natvig D."/>
            <person name="Lalanne C."/>
            <person name="Gautier V."/>
            <person name="Ament-Velasquez S.L."/>
            <person name="Kruys A."/>
            <person name="Hutchinson M.I."/>
            <person name="Powell A.J."/>
            <person name="Barry K."/>
            <person name="Miller A.N."/>
            <person name="Grigoriev I.V."/>
            <person name="Debuchy R."/>
            <person name="Gladieux P."/>
            <person name="Thoren M.H."/>
            <person name="Johannesson H."/>
        </authorList>
    </citation>
    <scope>NUCLEOTIDE SEQUENCE</scope>
    <source>
        <strain evidence="6">PSN293</strain>
    </source>
</reference>
<dbReference type="AlphaFoldDB" id="A0AAN7B4P0"/>
<dbReference type="EMBL" id="MU858260">
    <property type="protein sequence ID" value="KAK4208060.1"/>
    <property type="molecule type" value="Genomic_DNA"/>
</dbReference>
<evidence type="ECO:0000256" key="3">
    <source>
        <dbReference type="SAM" id="SignalP"/>
    </source>
</evidence>
<dbReference type="PANTHER" id="PTHR11474:SF126">
    <property type="entry name" value="TYROSINASE-LIKE PROTEIN TYR-1-RELATED"/>
    <property type="match status" value="1"/>
</dbReference>
<evidence type="ECO:0000256" key="1">
    <source>
        <dbReference type="ARBA" id="ARBA00022723"/>
    </source>
</evidence>
<dbReference type="InterPro" id="IPR050316">
    <property type="entry name" value="Tyrosinase/Hemocyanin"/>
</dbReference>
<dbReference type="Proteomes" id="UP001301769">
    <property type="component" value="Unassembled WGS sequence"/>
</dbReference>